<dbReference type="CDD" id="cd02933">
    <property type="entry name" value="OYE_like_FMN"/>
    <property type="match status" value="1"/>
</dbReference>
<dbReference type="Pfam" id="PF00724">
    <property type="entry name" value="Oxidored_FMN"/>
    <property type="match status" value="1"/>
</dbReference>
<feature type="domain" description="NADH:flavin oxidoreductase/NADH oxidase N-terminal" evidence="1">
    <location>
        <begin position="2"/>
        <end position="336"/>
    </location>
</feature>
<evidence type="ECO:0000259" key="1">
    <source>
        <dbReference type="Pfam" id="PF00724"/>
    </source>
</evidence>
<dbReference type="InterPro" id="IPR001155">
    <property type="entry name" value="OxRdtase_FMN_N"/>
</dbReference>
<dbReference type="RefSeq" id="WP_197902153.1">
    <property type="nucleotide sequence ID" value="NZ_JACSGR010000001.1"/>
</dbReference>
<dbReference type="Gene3D" id="3.20.20.70">
    <property type="entry name" value="Aldolase class I"/>
    <property type="match status" value="1"/>
</dbReference>
<evidence type="ECO:0000313" key="3">
    <source>
        <dbReference type="Proteomes" id="UP000768471"/>
    </source>
</evidence>
<dbReference type="PANTHER" id="PTHR22893">
    <property type="entry name" value="NADH OXIDOREDUCTASE-RELATED"/>
    <property type="match status" value="1"/>
</dbReference>
<reference evidence="2 3" key="1">
    <citation type="submission" date="2020-09" db="EMBL/GenBank/DDBJ databases">
        <title>Eikenella S3660 sp. nov., isolated from a throat swab.</title>
        <authorList>
            <person name="Buhl M."/>
        </authorList>
    </citation>
    <scope>NUCLEOTIDE SEQUENCE [LARGE SCALE GENOMIC DNA]</scope>
    <source>
        <strain evidence="2 3">S3360</strain>
    </source>
</reference>
<dbReference type="SUPFAM" id="SSF51395">
    <property type="entry name" value="FMN-linked oxidoreductases"/>
    <property type="match status" value="1"/>
</dbReference>
<dbReference type="EMBL" id="JACSGR010000001">
    <property type="protein sequence ID" value="MBH5328225.1"/>
    <property type="molecule type" value="Genomic_DNA"/>
</dbReference>
<sequence>MKLLTPFQLGNIELKNRMVMAAMTRSRSVSDGMATDLMAEYYAQRASAGLILSEAINISADAVGSPFTPGLYTDAQVQSWKKVTDAVHAQGGKIFVQLWHTGRVAHSVDRNGALPVAPSAVKIEGMQHFTSQGAKDFETPRALTVAEIKQTIADYAQAAKNAMAAGFDGVELHAANGYLPQQFLSDSVNLRSDEYGGSVANKARFTLEVMDALIAAVGGEKVGIKISPLHPYAGIAFDDPTETYTYLINELNKRNFAFVELMKRSPMFPLLPHYPADDEIERFGKLVKQTLMAGTAYTRDSGEAELEKGIAELIAYGSSFLANPDLPRRFELNAELNAPDRATMFGGGEHGYTDYPALG</sequence>
<name>A0ABS0N7H2_9NEIS</name>
<organism evidence="2 3">
    <name type="scientific">Eikenella glucosivorans</name>
    <dbReference type="NCBI Taxonomy" id="2766967"/>
    <lineage>
        <taxon>Bacteria</taxon>
        <taxon>Pseudomonadati</taxon>
        <taxon>Pseudomonadota</taxon>
        <taxon>Betaproteobacteria</taxon>
        <taxon>Neisseriales</taxon>
        <taxon>Neisseriaceae</taxon>
        <taxon>Eikenella</taxon>
    </lineage>
</organism>
<evidence type="ECO:0000313" key="2">
    <source>
        <dbReference type="EMBL" id="MBH5328225.1"/>
    </source>
</evidence>
<accession>A0ABS0N7H2</accession>
<dbReference type="Proteomes" id="UP000768471">
    <property type="component" value="Unassembled WGS sequence"/>
</dbReference>
<dbReference type="InterPro" id="IPR013785">
    <property type="entry name" value="Aldolase_TIM"/>
</dbReference>
<keyword evidence="3" id="KW-1185">Reference proteome</keyword>
<protein>
    <submittedName>
        <fullName evidence="2">Alkene reductase</fullName>
    </submittedName>
</protein>
<comment type="caution">
    <text evidence="2">The sequence shown here is derived from an EMBL/GenBank/DDBJ whole genome shotgun (WGS) entry which is preliminary data.</text>
</comment>
<proteinExistence type="predicted"/>
<dbReference type="PANTHER" id="PTHR22893:SF91">
    <property type="entry name" value="NADPH DEHYDROGENASE 2-RELATED"/>
    <property type="match status" value="1"/>
</dbReference>
<gene>
    <name evidence="2" type="ORF">H9Q10_00870</name>
</gene>
<dbReference type="InterPro" id="IPR045247">
    <property type="entry name" value="Oye-like"/>
</dbReference>